<evidence type="ECO:0000313" key="8">
    <source>
        <dbReference type="EMBL" id="KAF8711888.1"/>
    </source>
</evidence>
<dbReference type="PANTHER" id="PTHR47966">
    <property type="entry name" value="BETA-SITE APP-CLEAVING ENZYME, ISOFORM A-RELATED"/>
    <property type="match status" value="1"/>
</dbReference>
<reference evidence="8" key="1">
    <citation type="submission" date="2020-09" db="EMBL/GenBank/DDBJ databases">
        <title>Comparative genome analyses of four rice-infecting Rhizoctonia solani isolates reveal extensive enrichment of homogalacturonan modification genes.</title>
        <authorList>
            <person name="Lee D.-Y."/>
            <person name="Jeon J."/>
            <person name="Kim K.-T."/>
            <person name="Cheong K."/>
            <person name="Song H."/>
            <person name="Choi G."/>
            <person name="Ko J."/>
            <person name="Opiyo S.O."/>
            <person name="Zuo S."/>
            <person name="Madhav S."/>
            <person name="Lee Y.-H."/>
            <person name="Wang G.-L."/>
        </authorList>
    </citation>
    <scope>NUCLEOTIDE SEQUENCE</scope>
    <source>
        <strain evidence="8">AG1-IA WGL</strain>
    </source>
</reference>
<dbReference type="GO" id="GO:0006508">
    <property type="term" value="P:proteolysis"/>
    <property type="evidence" value="ECO:0007669"/>
    <property type="project" value="UniProtKB-KW"/>
</dbReference>
<feature type="disulfide bond" evidence="4">
    <location>
        <begin position="136"/>
        <end position="141"/>
    </location>
</feature>
<evidence type="ECO:0000259" key="7">
    <source>
        <dbReference type="PROSITE" id="PS51767"/>
    </source>
</evidence>
<dbReference type="Gene3D" id="2.40.70.10">
    <property type="entry name" value="Acid Proteases"/>
    <property type="match status" value="2"/>
</dbReference>
<evidence type="ECO:0000313" key="9">
    <source>
        <dbReference type="Proteomes" id="UP000602905"/>
    </source>
</evidence>
<evidence type="ECO:0000256" key="5">
    <source>
        <dbReference type="RuleBase" id="RU000454"/>
    </source>
</evidence>
<dbReference type="GO" id="GO:0045493">
    <property type="term" value="P:xylan catabolic process"/>
    <property type="evidence" value="ECO:0007669"/>
    <property type="project" value="UniProtKB-KW"/>
</dbReference>
<accession>A0A8H7LY43</accession>
<dbReference type="InterPro" id="IPR034164">
    <property type="entry name" value="Pepsin-like_dom"/>
</dbReference>
<feature type="chain" id="PRO_5034471144" evidence="6">
    <location>
        <begin position="20"/>
        <end position="610"/>
    </location>
</feature>
<dbReference type="InterPro" id="IPR033121">
    <property type="entry name" value="PEPTIDASE_A1"/>
</dbReference>
<organism evidence="8 9">
    <name type="scientific">Rhizoctonia solani</name>
    <dbReference type="NCBI Taxonomy" id="456999"/>
    <lineage>
        <taxon>Eukaryota</taxon>
        <taxon>Fungi</taxon>
        <taxon>Dikarya</taxon>
        <taxon>Basidiomycota</taxon>
        <taxon>Agaricomycotina</taxon>
        <taxon>Agaricomycetes</taxon>
        <taxon>Cantharellales</taxon>
        <taxon>Ceratobasidiaceae</taxon>
        <taxon>Rhizoctonia</taxon>
    </lineage>
</organism>
<keyword evidence="8" id="KW-0858">Xylan degradation</keyword>
<dbReference type="GO" id="GO:0004190">
    <property type="term" value="F:aspartic-type endopeptidase activity"/>
    <property type="evidence" value="ECO:0007669"/>
    <property type="project" value="UniProtKB-KW"/>
</dbReference>
<dbReference type="CDD" id="cd05471">
    <property type="entry name" value="pepsin_like"/>
    <property type="match status" value="1"/>
</dbReference>
<comment type="caution">
    <text evidence="8">The sequence shown here is derived from an EMBL/GenBank/DDBJ whole genome shotgun (WGS) entry which is preliminary data.</text>
</comment>
<name>A0A8H7LY43_9AGAM</name>
<evidence type="ECO:0000256" key="2">
    <source>
        <dbReference type="ARBA" id="ARBA00022750"/>
    </source>
</evidence>
<evidence type="ECO:0000256" key="4">
    <source>
        <dbReference type="PIRSR" id="PIRSR601461-2"/>
    </source>
</evidence>
<keyword evidence="6" id="KW-0732">Signal</keyword>
<dbReference type="PANTHER" id="PTHR47966:SF6">
    <property type="entry name" value="PEPTIDASE A1 DOMAIN-CONTAINING PROTEIN"/>
    <property type="match status" value="1"/>
</dbReference>
<evidence type="ECO:0000256" key="3">
    <source>
        <dbReference type="PIRSR" id="PIRSR601461-1"/>
    </source>
</evidence>
<dbReference type="AlphaFoldDB" id="A0A8H7LY43"/>
<keyword evidence="5 8" id="KW-0378">Hydrolase</keyword>
<evidence type="ECO:0000256" key="6">
    <source>
        <dbReference type="SAM" id="SignalP"/>
    </source>
</evidence>
<feature type="signal peptide" evidence="6">
    <location>
        <begin position="1"/>
        <end position="19"/>
    </location>
</feature>
<dbReference type="GO" id="GO:0016798">
    <property type="term" value="F:hydrolase activity, acting on glycosyl bonds"/>
    <property type="evidence" value="ECO:0007669"/>
    <property type="project" value="UniProtKB-KW"/>
</dbReference>
<dbReference type="Pfam" id="PF00026">
    <property type="entry name" value="Asp"/>
    <property type="match status" value="1"/>
</dbReference>
<dbReference type="PROSITE" id="PS00141">
    <property type="entry name" value="ASP_PROTEASE"/>
    <property type="match status" value="2"/>
</dbReference>
<keyword evidence="4" id="KW-1015">Disulfide bond</keyword>
<feature type="active site" evidence="3">
    <location>
        <position position="331"/>
    </location>
</feature>
<evidence type="ECO:0000256" key="1">
    <source>
        <dbReference type="ARBA" id="ARBA00007447"/>
    </source>
</evidence>
<keyword evidence="8" id="KW-0326">Glycosidase</keyword>
<dbReference type="PRINTS" id="PR00792">
    <property type="entry name" value="PEPSIN"/>
</dbReference>
<dbReference type="InterPro" id="IPR001461">
    <property type="entry name" value="Aspartic_peptidase_A1"/>
</dbReference>
<dbReference type="SUPFAM" id="SSF50630">
    <property type="entry name" value="Acid proteases"/>
    <property type="match status" value="1"/>
</dbReference>
<dbReference type="InterPro" id="IPR021109">
    <property type="entry name" value="Peptidase_aspartic_dom_sf"/>
</dbReference>
<dbReference type="EMBL" id="JACYCD010000045">
    <property type="protein sequence ID" value="KAF8711888.1"/>
    <property type="molecule type" value="Genomic_DNA"/>
</dbReference>
<feature type="domain" description="Peptidase A1" evidence="7">
    <location>
        <begin position="107"/>
        <end position="436"/>
    </location>
</feature>
<feature type="non-terminal residue" evidence="8">
    <location>
        <position position="1"/>
    </location>
</feature>
<keyword evidence="5" id="KW-0645">Protease</keyword>
<sequence length="610" mass="64840">MWHLSVSALSLGLALTVVAAPTPAQPKILRRLTPGANVISLSRTNSITDLETGQFNETFCMAHMTYFHPDLNVSVEQLQTTHARLFRRQAAQNTTITLTDIGPDLLWSGPVTVGSKTFNVDFDTGSSDFFLASDQCPAAQCAGKNIYTPSQVSLIFLILNTDLKHAYSVQSSTSAKTPNTFQISFGDGSAVRANVFTDTVSIGGLAITNSGVGAVTQLSQSFTNAGGDTSDGLMGMAFPVLAESKQTPYFSNLAKLSPTQGMMSFKFVGKNAPGSELTVGGMNTAAFTGQVAFSPVLTTQGQPPSFWTINMGQASVGGKPVQTASQFATIDTGTSVVIAPQADAQAIYAAIPGSKLGQNGLFTYPCNANPDVALNFAGQNFNIKAADMSLGSDATNTTCVGAIVPSAQRNAWLVGDSFLKNVYTVFDQTNLQVGFAKLAHSALVSLVIECILSFRRFILLISLLILLYLNLLYEHPLILARMDFGDGGVRLTPLEEFTRLDDAVIAGIGTGTACPIGTFELTSYAMQTSSLTHRDRTSRLLTTAAYVDVPSRCTACSYVLTPPRSHGIVRKTASAAHPAPAKAAPSTRSNCFHKAWLARSISLFICIRKT</sequence>
<gene>
    <name evidence="8" type="ORF">RHS03_01503</name>
</gene>
<dbReference type="InterPro" id="IPR001969">
    <property type="entry name" value="Aspartic_peptidase_AS"/>
</dbReference>
<dbReference type="Proteomes" id="UP000602905">
    <property type="component" value="Unassembled WGS sequence"/>
</dbReference>
<keyword evidence="8" id="KW-0119">Carbohydrate metabolism</keyword>
<keyword evidence="2 5" id="KW-0064">Aspartyl protease</keyword>
<dbReference type="PROSITE" id="PS51767">
    <property type="entry name" value="PEPTIDASE_A1"/>
    <property type="match status" value="1"/>
</dbReference>
<comment type="similarity">
    <text evidence="1 5">Belongs to the peptidase A1 family.</text>
</comment>
<feature type="active site" evidence="3">
    <location>
        <position position="123"/>
    </location>
</feature>
<dbReference type="OrthoDB" id="15189at2759"/>
<keyword evidence="8" id="KW-0624">Polysaccharide degradation</keyword>
<protein>
    <submittedName>
        <fullName evidence="8">Xylanase inhibitor N-terminal</fullName>
    </submittedName>
</protein>
<proteinExistence type="inferred from homology"/>